<proteinExistence type="predicted"/>
<sequence>MTGRDGELRTTDELLKRYKAGEREFEQVRLSGADLHNTILHGIDLSEAILNQANLSRADLRGADLSWVDLSGADLRGADLRGAILTRADLSGANLSHANLLRADLSLANLEEANLSEAILPDGTIQGVITPLEEEDADDTGGTVLRLYYHPVSWNARRVWIALLEKGISFELVALRLDGDQRSPQFREVNPFGQVPVLVDGEFTVFESLAILDYIEAIAPYPPLLPREPKALATVRMIEMLTVNELLPRLMPLMRHEFGETPLDESGLKAVHESLDEVLEVFEDKLQGNPYFGGPALSLADIVAGTVIPWLPRNGHLLPQFPQLQGWCDLLHQRDTWTQTEPTESELAAAKSHLRQLLATT</sequence>
<dbReference type="Pfam" id="PF00805">
    <property type="entry name" value="Pentapeptide"/>
    <property type="match status" value="1"/>
</dbReference>
<dbReference type="InterPro" id="IPR001646">
    <property type="entry name" value="5peptide_repeat"/>
</dbReference>
<dbReference type="SUPFAM" id="SSF47616">
    <property type="entry name" value="GST C-terminal domain-like"/>
    <property type="match status" value="1"/>
</dbReference>
<evidence type="ECO:0000313" key="4">
    <source>
        <dbReference type="Proteomes" id="UP001056708"/>
    </source>
</evidence>
<dbReference type="InterPro" id="IPR036249">
    <property type="entry name" value="Thioredoxin-like_sf"/>
</dbReference>
<dbReference type="CDD" id="cd00299">
    <property type="entry name" value="GST_C_family"/>
    <property type="match status" value="1"/>
</dbReference>
<dbReference type="RefSeq" id="WP_252662734.1">
    <property type="nucleotide sequence ID" value="NZ_CP098611.1"/>
</dbReference>
<dbReference type="Gene3D" id="1.20.1050.10">
    <property type="match status" value="1"/>
</dbReference>
<dbReference type="Gene3D" id="3.40.30.10">
    <property type="entry name" value="Glutaredoxin"/>
    <property type="match status" value="1"/>
</dbReference>
<name>A0ABY5ANX2_9CYAN</name>
<feature type="domain" description="GST C-terminal" evidence="2">
    <location>
        <begin position="228"/>
        <end position="354"/>
    </location>
</feature>
<accession>A0ABY5ANX2</accession>
<dbReference type="SFLD" id="SFLDS00019">
    <property type="entry name" value="Glutathione_Transferase_(cytos"/>
    <property type="match status" value="1"/>
</dbReference>
<dbReference type="PANTHER" id="PTHR44051:SF8">
    <property type="entry name" value="GLUTATHIONE S-TRANSFERASE GSTA"/>
    <property type="match status" value="1"/>
</dbReference>
<protein>
    <submittedName>
        <fullName evidence="3">Pentapeptide repeat-containing protein</fullName>
    </submittedName>
</protein>
<dbReference type="PROSITE" id="PS50405">
    <property type="entry name" value="GST_CTER"/>
    <property type="match status" value="1"/>
</dbReference>
<dbReference type="InterPro" id="IPR004046">
    <property type="entry name" value="GST_C"/>
</dbReference>
<dbReference type="SUPFAM" id="SSF52833">
    <property type="entry name" value="Thioredoxin-like"/>
    <property type="match status" value="1"/>
</dbReference>
<evidence type="ECO:0000259" key="1">
    <source>
        <dbReference type="PROSITE" id="PS50404"/>
    </source>
</evidence>
<dbReference type="InterPro" id="IPR036282">
    <property type="entry name" value="Glutathione-S-Trfase_C_sf"/>
</dbReference>
<gene>
    <name evidence="3" type="ORF">NEA10_18100</name>
</gene>
<dbReference type="Gene3D" id="2.160.20.80">
    <property type="entry name" value="E3 ubiquitin-protein ligase SopA"/>
    <property type="match status" value="1"/>
</dbReference>
<dbReference type="SUPFAM" id="SSF141571">
    <property type="entry name" value="Pentapeptide repeat-like"/>
    <property type="match status" value="1"/>
</dbReference>
<dbReference type="InterPro" id="IPR004045">
    <property type="entry name" value="Glutathione_S-Trfase_N"/>
</dbReference>
<evidence type="ECO:0000313" key="3">
    <source>
        <dbReference type="EMBL" id="USR90710.1"/>
    </source>
</evidence>
<evidence type="ECO:0000259" key="2">
    <source>
        <dbReference type="PROSITE" id="PS50405"/>
    </source>
</evidence>
<dbReference type="PANTHER" id="PTHR44051">
    <property type="entry name" value="GLUTATHIONE S-TRANSFERASE-RELATED"/>
    <property type="match status" value="1"/>
</dbReference>
<organism evidence="3 4">
    <name type="scientific">Phormidium yuhuli AB48</name>
    <dbReference type="NCBI Taxonomy" id="2940671"/>
    <lineage>
        <taxon>Bacteria</taxon>
        <taxon>Bacillati</taxon>
        <taxon>Cyanobacteriota</taxon>
        <taxon>Cyanophyceae</taxon>
        <taxon>Oscillatoriophycideae</taxon>
        <taxon>Oscillatoriales</taxon>
        <taxon>Oscillatoriaceae</taxon>
        <taxon>Phormidium</taxon>
        <taxon>Phormidium yuhuli</taxon>
    </lineage>
</organism>
<feature type="domain" description="GST N-terminal" evidence="1">
    <location>
        <begin position="143"/>
        <end position="223"/>
    </location>
</feature>
<dbReference type="EMBL" id="CP098611">
    <property type="protein sequence ID" value="USR90710.1"/>
    <property type="molecule type" value="Genomic_DNA"/>
</dbReference>
<dbReference type="PROSITE" id="PS50404">
    <property type="entry name" value="GST_NTER"/>
    <property type="match status" value="1"/>
</dbReference>
<dbReference type="Pfam" id="PF13417">
    <property type="entry name" value="GST_N_3"/>
    <property type="match status" value="1"/>
</dbReference>
<dbReference type="InterPro" id="IPR040079">
    <property type="entry name" value="Glutathione_S-Trfase"/>
</dbReference>
<keyword evidence="4" id="KW-1185">Reference proteome</keyword>
<reference evidence="3" key="1">
    <citation type="submission" date="2022-06" db="EMBL/GenBank/DDBJ databases">
        <title>Genome sequence of Phormidium yuhuli AB48 isolated from an industrial photobioreactor environment.</title>
        <authorList>
            <person name="Qiu Y."/>
            <person name="Noonan A.J.C."/>
            <person name="Dofher K."/>
            <person name="Koch M."/>
            <person name="Kieft B."/>
            <person name="Lin X."/>
            <person name="Ziels R.M."/>
            <person name="Hallam S.J."/>
        </authorList>
    </citation>
    <scope>NUCLEOTIDE SEQUENCE</scope>
    <source>
        <strain evidence="3">AB48</strain>
    </source>
</reference>
<dbReference type="Proteomes" id="UP001056708">
    <property type="component" value="Chromosome"/>
</dbReference>
<dbReference type="Pfam" id="PF00043">
    <property type="entry name" value="GST_C"/>
    <property type="match status" value="1"/>
</dbReference>
<dbReference type="InterPro" id="IPR010987">
    <property type="entry name" value="Glutathione-S-Trfase_C-like"/>
</dbReference>
<dbReference type="SFLD" id="SFLDG00358">
    <property type="entry name" value="Main_(cytGST)"/>
    <property type="match status" value="1"/>
</dbReference>